<proteinExistence type="inferred from homology"/>
<organism evidence="4 5">
    <name type="scientific">Verruconis gallopava</name>
    <dbReference type="NCBI Taxonomy" id="253628"/>
    <lineage>
        <taxon>Eukaryota</taxon>
        <taxon>Fungi</taxon>
        <taxon>Dikarya</taxon>
        <taxon>Ascomycota</taxon>
        <taxon>Pezizomycotina</taxon>
        <taxon>Dothideomycetes</taxon>
        <taxon>Pleosporomycetidae</taxon>
        <taxon>Venturiales</taxon>
        <taxon>Sympoventuriaceae</taxon>
        <taxon>Verruconis</taxon>
    </lineage>
</organism>
<dbReference type="VEuPathDB" id="FungiDB:PV09_03933"/>
<dbReference type="PANTHER" id="PTHR43180">
    <property type="entry name" value="3-OXOACYL-(ACYL-CARRIER-PROTEIN) REDUCTASE (AFU_ORTHOLOGUE AFUA_6G11210)"/>
    <property type="match status" value="1"/>
</dbReference>
<protein>
    <recommendedName>
        <fullName evidence="6">NAD(P)-binding protein</fullName>
    </recommendedName>
</protein>
<name>A0A0D2AEK8_9PEZI</name>
<keyword evidence="5" id="KW-1185">Reference proteome</keyword>
<dbReference type="Pfam" id="PF00106">
    <property type="entry name" value="adh_short"/>
    <property type="match status" value="1"/>
</dbReference>
<evidence type="ECO:0000256" key="1">
    <source>
        <dbReference type="ARBA" id="ARBA00006484"/>
    </source>
</evidence>
<sequence>MPSTLLDIQLFANIQDRVAIVTGAAGGIGAETVRLLHANGAKVVLVDLPVSRSAAQNIISELSDPRRAHFIPGNIANWNEMKSGFKAAIERFGRLDVVIANAGVMESTPFYQFEVDEAGDLKEPIESYSVIDTNLKGTMNTLRLAIFHMSKNSIDPVTKSRGSILLVASTSGYFGGTAVVSYISSKHGVIGLLRSSQKFASEHNIRVNAVAPFVTPTFITSGYSEKWKAMGLPANTTSDVAKAIVKTAGDETLRGCCYLVAGQKMVEIEKALDTLTSQWIGEEMLSVLVEGGKFFDELGGYPLPPSRS</sequence>
<dbReference type="GeneID" id="27311906"/>
<dbReference type="InterPro" id="IPR002347">
    <property type="entry name" value="SDR_fam"/>
</dbReference>
<gene>
    <name evidence="4" type="ORF">PV09_03933</name>
</gene>
<dbReference type="InParanoid" id="A0A0D2AEK8"/>
<dbReference type="RefSeq" id="XP_016215292.1">
    <property type="nucleotide sequence ID" value="XM_016357203.1"/>
</dbReference>
<dbReference type="Gene3D" id="3.40.50.720">
    <property type="entry name" value="NAD(P)-binding Rossmann-like Domain"/>
    <property type="match status" value="1"/>
</dbReference>
<evidence type="ECO:0008006" key="6">
    <source>
        <dbReference type="Google" id="ProtNLM"/>
    </source>
</evidence>
<dbReference type="EMBL" id="KN847538">
    <property type="protein sequence ID" value="KIW05423.1"/>
    <property type="molecule type" value="Genomic_DNA"/>
</dbReference>
<keyword evidence="2" id="KW-0560">Oxidoreductase</keyword>
<reference evidence="4 5" key="1">
    <citation type="submission" date="2015-01" db="EMBL/GenBank/DDBJ databases">
        <title>The Genome Sequence of Ochroconis gallopava CBS43764.</title>
        <authorList>
            <consortium name="The Broad Institute Genomics Platform"/>
            <person name="Cuomo C."/>
            <person name="de Hoog S."/>
            <person name="Gorbushina A."/>
            <person name="Stielow B."/>
            <person name="Teixiera M."/>
            <person name="Abouelleil A."/>
            <person name="Chapman S.B."/>
            <person name="Priest M."/>
            <person name="Young S.K."/>
            <person name="Wortman J."/>
            <person name="Nusbaum C."/>
            <person name="Birren B."/>
        </authorList>
    </citation>
    <scope>NUCLEOTIDE SEQUENCE [LARGE SCALE GENOMIC DNA]</scope>
    <source>
        <strain evidence="4 5">CBS 43764</strain>
    </source>
</reference>
<dbReference type="GO" id="GO:0016491">
    <property type="term" value="F:oxidoreductase activity"/>
    <property type="evidence" value="ECO:0007669"/>
    <property type="project" value="UniProtKB-KW"/>
</dbReference>
<dbReference type="STRING" id="253628.A0A0D2AEK8"/>
<accession>A0A0D2AEK8</accession>
<dbReference type="InterPro" id="IPR036291">
    <property type="entry name" value="NAD(P)-bd_dom_sf"/>
</dbReference>
<dbReference type="Proteomes" id="UP000053259">
    <property type="component" value="Unassembled WGS sequence"/>
</dbReference>
<evidence type="ECO:0000256" key="2">
    <source>
        <dbReference type="ARBA" id="ARBA00023002"/>
    </source>
</evidence>
<comment type="similarity">
    <text evidence="1 3">Belongs to the short-chain dehydrogenases/reductases (SDR) family.</text>
</comment>
<dbReference type="PRINTS" id="PR00080">
    <property type="entry name" value="SDRFAMILY"/>
</dbReference>
<dbReference type="AlphaFoldDB" id="A0A0D2AEK8"/>
<dbReference type="PRINTS" id="PR00081">
    <property type="entry name" value="GDHRDH"/>
</dbReference>
<dbReference type="OrthoDB" id="417891at2759"/>
<dbReference type="PANTHER" id="PTHR43180:SF33">
    <property type="entry name" value="15-HYDROXYPROSTAGLANDIN DEHYDROGENASE [NAD(+)]-LIKE"/>
    <property type="match status" value="1"/>
</dbReference>
<dbReference type="HOGENOM" id="CLU_010194_13_1_1"/>
<dbReference type="SUPFAM" id="SSF51735">
    <property type="entry name" value="NAD(P)-binding Rossmann-fold domains"/>
    <property type="match status" value="1"/>
</dbReference>
<evidence type="ECO:0000313" key="5">
    <source>
        <dbReference type="Proteomes" id="UP000053259"/>
    </source>
</evidence>
<evidence type="ECO:0000313" key="4">
    <source>
        <dbReference type="EMBL" id="KIW05423.1"/>
    </source>
</evidence>
<evidence type="ECO:0000256" key="3">
    <source>
        <dbReference type="RuleBase" id="RU000363"/>
    </source>
</evidence>